<evidence type="ECO:0000259" key="3">
    <source>
        <dbReference type="PROSITE" id="PS50011"/>
    </source>
</evidence>
<gene>
    <name evidence="4" type="ORF">AXH35_09715</name>
</gene>
<keyword evidence="2" id="KW-0472">Membrane</keyword>
<dbReference type="EMBL" id="CP014352">
    <property type="protein sequence ID" value="AMS07156.1"/>
    <property type="molecule type" value="Genomic_DNA"/>
</dbReference>
<name>A0AAC8YIB2_9ACTN</name>
<dbReference type="Gene3D" id="2.60.120.260">
    <property type="entry name" value="Galactose-binding domain-like"/>
    <property type="match status" value="1"/>
</dbReference>
<evidence type="ECO:0000313" key="5">
    <source>
        <dbReference type="Proteomes" id="UP000075221"/>
    </source>
</evidence>
<protein>
    <recommendedName>
        <fullName evidence="3">Protein kinase domain-containing protein</fullName>
    </recommendedName>
</protein>
<feature type="compositionally biased region" description="Low complexity" evidence="1">
    <location>
        <begin position="366"/>
        <end position="376"/>
    </location>
</feature>
<keyword evidence="2" id="KW-0812">Transmembrane</keyword>
<dbReference type="GO" id="GO:0004672">
    <property type="term" value="F:protein kinase activity"/>
    <property type="evidence" value="ECO:0007669"/>
    <property type="project" value="InterPro"/>
</dbReference>
<dbReference type="GO" id="GO:0005524">
    <property type="term" value="F:ATP binding"/>
    <property type="evidence" value="ECO:0007669"/>
    <property type="project" value="InterPro"/>
</dbReference>
<dbReference type="CDD" id="cd13973">
    <property type="entry name" value="PK_MviN-like"/>
    <property type="match status" value="1"/>
</dbReference>
<organism evidence="4 5">
    <name type="scientific">Acidipropionibacterium acidipropionici</name>
    <dbReference type="NCBI Taxonomy" id="1748"/>
    <lineage>
        <taxon>Bacteria</taxon>
        <taxon>Bacillati</taxon>
        <taxon>Actinomycetota</taxon>
        <taxon>Actinomycetes</taxon>
        <taxon>Propionibacteriales</taxon>
        <taxon>Propionibacteriaceae</taxon>
        <taxon>Acidipropionibacterium</taxon>
    </lineage>
</organism>
<feature type="region of interest" description="Disordered" evidence="1">
    <location>
        <begin position="336"/>
        <end position="446"/>
    </location>
</feature>
<evidence type="ECO:0000256" key="1">
    <source>
        <dbReference type="SAM" id="MobiDB-lite"/>
    </source>
</evidence>
<feature type="compositionally biased region" description="Low complexity" evidence="1">
    <location>
        <begin position="423"/>
        <end position="435"/>
    </location>
</feature>
<dbReference type="PROSITE" id="PS50011">
    <property type="entry name" value="PROTEIN_KINASE_DOM"/>
    <property type="match status" value="1"/>
</dbReference>
<keyword evidence="2" id="KW-1133">Transmembrane helix</keyword>
<feature type="domain" description="Protein kinase" evidence="3">
    <location>
        <begin position="14"/>
        <end position="270"/>
    </location>
</feature>
<dbReference type="InterPro" id="IPR011009">
    <property type="entry name" value="Kinase-like_dom_sf"/>
</dbReference>
<evidence type="ECO:0000313" key="4">
    <source>
        <dbReference type="EMBL" id="AMS07156.1"/>
    </source>
</evidence>
<dbReference type="Gene3D" id="3.30.200.20">
    <property type="entry name" value="Phosphorylase Kinase, domain 1"/>
    <property type="match status" value="1"/>
</dbReference>
<proteinExistence type="predicted"/>
<dbReference type="SUPFAM" id="SSF56112">
    <property type="entry name" value="Protein kinase-like (PK-like)"/>
    <property type="match status" value="1"/>
</dbReference>
<dbReference type="InterPro" id="IPR000719">
    <property type="entry name" value="Prot_kinase_dom"/>
</dbReference>
<reference evidence="4 5" key="1">
    <citation type="submission" date="2016-02" db="EMBL/GenBank/DDBJ databases">
        <title>Complete Genome Sequence of Propionibacterium acidipropionici ATCC 55737.</title>
        <authorList>
            <person name="Luna Flores C.H."/>
            <person name="Nielsen L.K."/>
            <person name="Marcellin E."/>
        </authorList>
    </citation>
    <scope>NUCLEOTIDE SEQUENCE [LARGE SCALE GENOMIC DNA]</scope>
    <source>
        <strain evidence="4 5">ATCC 55737</strain>
    </source>
</reference>
<accession>A0AAC8YIB2</accession>
<feature type="transmembrane region" description="Helical" evidence="2">
    <location>
        <begin position="454"/>
        <end position="473"/>
    </location>
</feature>
<sequence length="647" mass="68323">MPAIAAGTALGGRFRLEQKLGQPLGTLTWRAFDLVLHRPVLVHIMAADGRHTDEVLAAARRAAIATDSRFLRVLDAVEAGPDDPGSFVVCEYAPGRSIEELLASGPLSALEAAWIVRELADALAPLHAQGIFHERLNPDNVIVTSTGNVKIVGLLIEAALHPWTSDRALTWSEREARDVTDMGRLLYSCLVSRWPAGTLHHPAPTATRTRWGLDPAPLDGHGWLTPRQVRSGVSPALDTLCDQILSEVPRHDEVPIRTANEVAQALSRVLGSADAAADLERRLRYPVRSGDAGASDVTIRQAAVGDAGQGSFPGDAPTQQFLADDYSTVQFASADGTSDEELLDDGTGTPGPPAGVDEDGYWSPEAAAGEWAHVAAPDPQRSRRRRSSRGGGSSNRSNGSGAVPSAVRERPRGRGAGANRDSQGAAAGQDGRGAQVPPPVPRNLAQPRPAPRRWLFGLAALVLLTLLVSLIVVGTRKNSADGPAGSEKPGSSVVAISKVDDFDPEGNGGNDEENPNQVALAWDGKPGTAWKTLVYLGSPELGRLKPGVGLVVDLGERRKFSSVEVTLVGGATDVGLWVPTSASAREAPMDAIKSWTRVAGRTGSTGTITLKPDSATTSRYVLIYLTKLPKVSEGRYQGGIAEIQVKS</sequence>
<dbReference type="Gene3D" id="1.10.510.10">
    <property type="entry name" value="Transferase(Phosphotransferase) domain 1"/>
    <property type="match status" value="1"/>
</dbReference>
<dbReference type="AlphaFoldDB" id="A0AAC8YIB2"/>
<evidence type="ECO:0000256" key="2">
    <source>
        <dbReference type="SAM" id="Phobius"/>
    </source>
</evidence>
<dbReference type="Proteomes" id="UP000075221">
    <property type="component" value="Chromosome"/>
</dbReference>